<dbReference type="EMBL" id="JBEPBX010000008">
    <property type="protein sequence ID" value="MER6614140.1"/>
    <property type="molecule type" value="Genomic_DNA"/>
</dbReference>
<organism evidence="1 2">
    <name type="scientific">Streptomyces xantholiticus</name>
    <dbReference type="NCBI Taxonomy" id="68285"/>
    <lineage>
        <taxon>Bacteria</taxon>
        <taxon>Bacillati</taxon>
        <taxon>Actinomycetota</taxon>
        <taxon>Actinomycetes</taxon>
        <taxon>Kitasatosporales</taxon>
        <taxon>Streptomycetaceae</taxon>
        <taxon>Streptomyces</taxon>
    </lineage>
</organism>
<dbReference type="Pfam" id="PF13289">
    <property type="entry name" value="SIR2_2"/>
    <property type="match status" value="1"/>
</dbReference>
<comment type="caution">
    <text evidence="1">The sequence shown here is derived from an EMBL/GenBank/DDBJ whole genome shotgun (WGS) entry which is preliminary data.</text>
</comment>
<evidence type="ECO:0000313" key="1">
    <source>
        <dbReference type="EMBL" id="MER6614140.1"/>
    </source>
</evidence>
<name>A0ABV1UTN9_9ACTN</name>
<dbReference type="RefSeq" id="WP_351976038.1">
    <property type="nucleotide sequence ID" value="NZ_JBEPBX010000008.1"/>
</dbReference>
<dbReference type="Proteomes" id="UP001445472">
    <property type="component" value="Unassembled WGS sequence"/>
</dbReference>
<sequence length="830" mass="93696">MALEIELSANQRRALRRAIRNGDYHLLLGAGASLDSTGGDGRKLPNSTDLAQRIASRFSVPLEEGDLLWRVYARAMEDAEEESVYEWLRRSFWDVTPPHWMKAYARVPWARVWTLNIDDSFEQAYELVKTETSRETATINWDEEFRHGRDLYVIHLHGCVDRPSPPRRLIFSLSDYSDAAVSRAAWPLTFRDSYGVSPFVIVGARLRDEPDIEKIVASRKPIHDAPTFYVKPGISAGVKRDLLAWNIIPVEMTAEQFADNLAELTGMSLDEPPSQREEIAFRVGQQFRELRTDGKIRIPTGHDFIGGDEPDWRDIRAGLYADLDWIRQGSSYCRQLGQSIRPSSVLIYVGKRLTGRSAGLLAIGKTLRDLSWRTFLYVGDERLDVDAILQFAASDQDIALLFDSIIDIADDVSELIGLARGAGLKVFCVAADEVGQSAKLIERFKEAELVHRHIHEINFHLTRTDATHLVDKLLSIPRPGILEEWGDARRIAHFRHRELFDAMAQLENSPGFGRRVEELVSGISESIQVEILLIAALSSRFERKLHAVDAARMVGIESEAVVRMVKDTTQLGSVLKMDGLWIRPRHRWMALDACIARMGGPRDALSFLSSAINRLSFKLGKESLRERNATAMLVGSLMSHKWLTSIFPDVDLETWYESLSPTFGDWSARYWEQRAIMNRHKAKIYPDALARAESFALRAVTILRDSYSLTTLGTVLMAKAAHGGVDNVSDYYDRSIDSFEEASAEKPTNLVPWLAYLRSSLDVIQNLHSGSPQLADPDLWDRIVDDWARIHSDISTVAGVSKATKNELENLKRRYGDLILVPPSPQQPRA</sequence>
<accession>A0ABV1UTN9</accession>
<keyword evidence="2" id="KW-1185">Reference proteome</keyword>
<gene>
    <name evidence="1" type="ORF">ABT276_12310</name>
</gene>
<reference evidence="1 2" key="1">
    <citation type="submission" date="2024-06" db="EMBL/GenBank/DDBJ databases">
        <title>The Natural Products Discovery Center: Release of the First 8490 Sequenced Strains for Exploring Actinobacteria Biosynthetic Diversity.</title>
        <authorList>
            <person name="Kalkreuter E."/>
            <person name="Kautsar S.A."/>
            <person name="Yang D."/>
            <person name="Bader C.D."/>
            <person name="Teijaro C.N."/>
            <person name="Fluegel L."/>
            <person name="Davis C.M."/>
            <person name="Simpson J.R."/>
            <person name="Lauterbach L."/>
            <person name="Steele A.D."/>
            <person name="Gui C."/>
            <person name="Meng S."/>
            <person name="Li G."/>
            <person name="Viehrig K."/>
            <person name="Ye F."/>
            <person name="Su P."/>
            <person name="Kiefer A.F."/>
            <person name="Nichols A."/>
            <person name="Cepeda A.J."/>
            <person name="Yan W."/>
            <person name="Fan B."/>
            <person name="Jiang Y."/>
            <person name="Adhikari A."/>
            <person name="Zheng C.-J."/>
            <person name="Schuster L."/>
            <person name="Cowan T.M."/>
            <person name="Smanski M.J."/>
            <person name="Chevrette M.G."/>
            <person name="De Carvalho L.P.S."/>
            <person name="Shen B."/>
        </authorList>
    </citation>
    <scope>NUCLEOTIDE SEQUENCE [LARGE SCALE GENOMIC DNA]</scope>
    <source>
        <strain evidence="1 2">NPDC000837</strain>
    </source>
</reference>
<evidence type="ECO:0000313" key="2">
    <source>
        <dbReference type="Proteomes" id="UP001445472"/>
    </source>
</evidence>
<proteinExistence type="predicted"/>
<protein>
    <submittedName>
        <fullName evidence="1">SIR2 family protein</fullName>
    </submittedName>
</protein>